<dbReference type="GO" id="GO:0008324">
    <property type="term" value="F:monoatomic cation transmembrane transporter activity"/>
    <property type="evidence" value="ECO:0007669"/>
    <property type="project" value="InterPro"/>
</dbReference>
<feature type="transmembrane region" description="Helical" evidence="9">
    <location>
        <begin position="449"/>
        <end position="469"/>
    </location>
</feature>
<feature type="transmembrane region" description="Helical" evidence="9">
    <location>
        <begin position="12"/>
        <end position="31"/>
    </location>
</feature>
<feature type="transmembrane region" description="Helical" evidence="9">
    <location>
        <begin position="375"/>
        <end position="393"/>
    </location>
</feature>
<comment type="similarity">
    <text evidence="3">Belongs to the resistance-nodulation-cell division (RND) (TC 2.A.6) family.</text>
</comment>
<sequence>MINRIISFSIKNKALIGLMTIGLIIGGIWSMTKVPLDAVPDITNNQVQVITTAPNLGTEDIEQFVTYQVELSVANLPGVTEIRSVSRFGLSVVTIVFEDNMGTYLPRQLVSEALAEIKENIPEGFAEPFMAPISTGLGEIYQYTLEVQPGYDTIYDDMELRTMQEWIVKRQMAMVPGVVEVNSFGGRGKQYEISINPDKLRSMNLTIADIFEALEDNNQNTGGAYIEKNFQANFIRGEGLMRSLDDIRNTPVANVNGQPVFIRDVAEVKYGSFVRYGAFTKNGKGEAVGGIVMMLKGENSNDVIKDVKERMALIQKSLPEGVKIESFLDRSKLIKSTTSTVAENLSLGALIVIFVLVIFLGNLRGGLLVASTIPLALLFSFIMMKVFGVWANLMSLGAIDFGILVDGAVIIVESMIFYLHRNEFIGKKLGLPQRNEIAYNSASKMMNSAFFGQLIILIVFIPVLALQGVEGKMFIPMAMTFGFAVLGVMVLCLTYIPMMAALFLKPPKTDKKTWGEKFIIKLENLYEPVIAWALRKGKLVLGIALVLLISGGFLFSRMGAEFIPQLDEGDFAFQAFLKPGTSLSEVEKASTRIEQIVLENFPDEIESIQSRIGVADLPTDPMPIDIADIFVILTPEDEWTKVESKQELIDKVKEKVSVLPGINYEFTQPIEMRFNELLTGIREDVAIKLYGDDLNMLADKAEEISGLIAGIEGIEGIKAEATRGLPQITVKYNRTKLGQYGLKIKDLNTVVETAFSGGVAGVIYEGERMFDLVVRLDEAHRQSIDDLRNLFVNTPDGNQVPLKEVAEISYQPGPMQISRDNTNRRTYVGINVEGRDIKSLVEEIQQTLDEKLELPSGYYIRYGGAFENLERASKRLTLVVPLALALIFMLVFFAIKSFKQTLMIYVAIPFAAVGGIFSLYLRDMPFSISAGVGFIVLFGVAVLNGLVLISGFNELKEEGKLSIGEIIKQGSLRRIRPIFLTASTDILGFLPMAISTSAGAEVQRPLATVVIGGMLTSTLLTLVVLPILYKMVESGKTKLKVPKLNTTVIAVLLIIVGIGASGTLKAQENSVTLEQAIERAKENYPSLKAASLDVEKQKALKATAYDLGNTSIYTGKEETGNGAVGIQNQIGITQSEIDLFGIPAKTKLNKSRTGLAVSKLELTENELVRNVSLAWYRSLVAKKQTELYNQLDSIYTNFLKAAELRFKTQQTSKVEYLSASAKYKELMVNMKQAESEYLASLQILNQYLMYPGGVEITDAGQEWGKSIHAAFSGDSLNNVPLLNYYRQQLDVSEAEWKAEKANFLPKLDLGYSRQSVDGTSGFYGWEAGVSVPLLFFSQSGKTKAAHINYQITGQEYKQRELELNASYKELLSRYRVMSEVLEYYRNEALPLAAEQIEAANLGYRLGNLNYIEFIQNTESAIKTRQEYLSRLSDFFEIKEQLEYITGQ</sequence>
<dbReference type="Proteomes" id="UP001163821">
    <property type="component" value="Unassembled WGS sequence"/>
</dbReference>
<dbReference type="InterPro" id="IPR027463">
    <property type="entry name" value="AcrB_DN_DC_subdom"/>
</dbReference>
<dbReference type="PANTHER" id="PTHR32063">
    <property type="match status" value="1"/>
</dbReference>
<keyword evidence="6 9" id="KW-0812">Transmembrane</keyword>
<dbReference type="SUPFAM" id="SSF82693">
    <property type="entry name" value="Multidrug efflux transporter AcrB pore domain, PN1, PN2, PC1 and PC2 subdomains"/>
    <property type="match status" value="3"/>
</dbReference>
<dbReference type="Gene3D" id="1.20.1600.10">
    <property type="entry name" value="Outer membrane efflux proteins (OEP)"/>
    <property type="match status" value="1"/>
</dbReference>
<feature type="transmembrane region" description="Helical" evidence="9">
    <location>
        <begin position="1006"/>
        <end position="1032"/>
    </location>
</feature>
<keyword evidence="11" id="KW-1185">Reference proteome</keyword>
<comment type="similarity">
    <text evidence="2">Belongs to the outer membrane factor (OMF) (TC 1.B.17) family.</text>
</comment>
<organism evidence="10 11">
    <name type="scientific">Gaoshiqia sediminis</name>
    <dbReference type="NCBI Taxonomy" id="2986998"/>
    <lineage>
        <taxon>Bacteria</taxon>
        <taxon>Pseudomonadati</taxon>
        <taxon>Bacteroidota</taxon>
        <taxon>Bacteroidia</taxon>
        <taxon>Marinilabiliales</taxon>
        <taxon>Prolixibacteraceae</taxon>
        <taxon>Gaoshiqia</taxon>
    </lineage>
</organism>
<feature type="transmembrane region" description="Helical" evidence="9">
    <location>
        <begin position="927"/>
        <end position="952"/>
    </location>
</feature>
<dbReference type="EMBL" id="JAPAAF010000020">
    <property type="protein sequence ID" value="MCW0483683.1"/>
    <property type="molecule type" value="Genomic_DNA"/>
</dbReference>
<feature type="transmembrane region" description="Helical" evidence="9">
    <location>
        <begin position="399"/>
        <end position="419"/>
    </location>
</feature>
<dbReference type="PANTHER" id="PTHR32063:SF24">
    <property type="entry name" value="CATION EFFLUX SYSTEM (ACRB_ACRD_ACRF FAMILY)"/>
    <property type="match status" value="1"/>
</dbReference>
<keyword evidence="4" id="KW-0813">Transport</keyword>
<accession>A0AA41YC68</accession>
<comment type="caution">
    <text evidence="10">The sequence shown here is derived from an EMBL/GenBank/DDBJ whole genome shotgun (WGS) entry which is preliminary data.</text>
</comment>
<dbReference type="InterPro" id="IPR003423">
    <property type="entry name" value="OMP_efflux"/>
</dbReference>
<evidence type="ECO:0000256" key="4">
    <source>
        <dbReference type="ARBA" id="ARBA00022448"/>
    </source>
</evidence>
<evidence type="ECO:0000256" key="9">
    <source>
        <dbReference type="SAM" id="Phobius"/>
    </source>
</evidence>
<dbReference type="NCBIfam" id="TIGR00914">
    <property type="entry name" value="2A0601"/>
    <property type="match status" value="1"/>
</dbReference>
<feature type="transmembrane region" description="Helical" evidence="9">
    <location>
        <begin position="902"/>
        <end position="921"/>
    </location>
</feature>
<evidence type="ECO:0000256" key="7">
    <source>
        <dbReference type="ARBA" id="ARBA00022989"/>
    </source>
</evidence>
<evidence type="ECO:0000256" key="2">
    <source>
        <dbReference type="ARBA" id="ARBA00007613"/>
    </source>
</evidence>
<keyword evidence="7 9" id="KW-1133">Transmembrane helix</keyword>
<proteinExistence type="inferred from homology"/>
<dbReference type="Pfam" id="PF02321">
    <property type="entry name" value="OEP"/>
    <property type="match status" value="1"/>
</dbReference>
<evidence type="ECO:0000256" key="1">
    <source>
        <dbReference type="ARBA" id="ARBA00004651"/>
    </source>
</evidence>
<feature type="transmembrane region" description="Helical" evidence="9">
    <location>
        <begin position="345"/>
        <end position="363"/>
    </location>
</feature>
<dbReference type="SUPFAM" id="SSF56954">
    <property type="entry name" value="Outer membrane efflux proteins (OEP)"/>
    <property type="match status" value="1"/>
</dbReference>
<dbReference type="Gene3D" id="1.20.1640.10">
    <property type="entry name" value="Multidrug efflux transporter AcrB transmembrane domain"/>
    <property type="match status" value="2"/>
</dbReference>
<dbReference type="GO" id="GO:0005886">
    <property type="term" value="C:plasma membrane"/>
    <property type="evidence" value="ECO:0007669"/>
    <property type="project" value="UniProtKB-SubCell"/>
</dbReference>
<dbReference type="Gene3D" id="3.30.2090.10">
    <property type="entry name" value="Multidrug efflux transporter AcrB TolC docking domain, DN and DC subdomains"/>
    <property type="match status" value="2"/>
</dbReference>
<keyword evidence="5" id="KW-1003">Cell membrane</keyword>
<gene>
    <name evidence="10" type="ORF">N2K84_13145</name>
</gene>
<dbReference type="Gene3D" id="3.30.70.1320">
    <property type="entry name" value="Multidrug efflux transporter AcrB pore domain like"/>
    <property type="match status" value="1"/>
</dbReference>
<dbReference type="GO" id="GO:0015562">
    <property type="term" value="F:efflux transmembrane transporter activity"/>
    <property type="evidence" value="ECO:0007669"/>
    <property type="project" value="InterPro"/>
</dbReference>
<reference evidence="10" key="1">
    <citation type="submission" date="2022-10" db="EMBL/GenBank/DDBJ databases">
        <title>Gaoshiqiia sediminis gen. nov., sp. nov., isolated from coastal sediment.</title>
        <authorList>
            <person name="Yu W.X."/>
            <person name="Mu D.S."/>
            <person name="Du J.Z."/>
            <person name="Liang Y.Q."/>
        </authorList>
    </citation>
    <scope>NUCLEOTIDE SEQUENCE</scope>
    <source>
        <strain evidence="10">A06</strain>
    </source>
</reference>
<evidence type="ECO:0000256" key="8">
    <source>
        <dbReference type="ARBA" id="ARBA00023136"/>
    </source>
</evidence>
<protein>
    <submittedName>
        <fullName evidence="10">CusA/CzcA family heavy metal efflux RND transporter</fullName>
    </submittedName>
</protein>
<evidence type="ECO:0000313" key="10">
    <source>
        <dbReference type="EMBL" id="MCW0483683.1"/>
    </source>
</evidence>
<dbReference type="SUPFAM" id="SSF82714">
    <property type="entry name" value="Multidrug efflux transporter AcrB TolC docking domain, DN and DC subdomains"/>
    <property type="match status" value="2"/>
</dbReference>
<evidence type="ECO:0000256" key="3">
    <source>
        <dbReference type="ARBA" id="ARBA00010942"/>
    </source>
</evidence>
<comment type="subcellular location">
    <subcellularLocation>
        <location evidence="1">Cell membrane</location>
        <topology evidence="1">Multi-pass membrane protein</topology>
    </subcellularLocation>
</comment>
<dbReference type="InterPro" id="IPR001036">
    <property type="entry name" value="Acrflvin-R"/>
</dbReference>
<evidence type="ECO:0000256" key="5">
    <source>
        <dbReference type="ARBA" id="ARBA00022475"/>
    </source>
</evidence>
<dbReference type="GO" id="GO:0042910">
    <property type="term" value="F:xenobiotic transmembrane transporter activity"/>
    <property type="evidence" value="ECO:0007669"/>
    <property type="project" value="TreeGrafter"/>
</dbReference>
<dbReference type="Gene3D" id="3.30.70.1440">
    <property type="entry name" value="Multidrug efflux transporter AcrB pore domain"/>
    <property type="match status" value="1"/>
</dbReference>
<evidence type="ECO:0000313" key="11">
    <source>
        <dbReference type="Proteomes" id="UP001163821"/>
    </source>
</evidence>
<dbReference type="Pfam" id="PF00873">
    <property type="entry name" value="ACR_tran"/>
    <property type="match status" value="1"/>
</dbReference>
<dbReference type="PRINTS" id="PR00702">
    <property type="entry name" value="ACRIFLAVINRP"/>
</dbReference>
<feature type="transmembrane region" description="Helical" evidence="9">
    <location>
        <begin position="1044"/>
        <end position="1064"/>
    </location>
</feature>
<evidence type="ECO:0000256" key="6">
    <source>
        <dbReference type="ARBA" id="ARBA00022692"/>
    </source>
</evidence>
<dbReference type="RefSeq" id="WP_282592281.1">
    <property type="nucleotide sequence ID" value="NZ_JAPAAF010000020.1"/>
</dbReference>
<dbReference type="Gene3D" id="3.30.70.1430">
    <property type="entry name" value="Multidrug efflux transporter AcrB pore domain"/>
    <property type="match status" value="2"/>
</dbReference>
<name>A0AA41YC68_9BACT</name>
<feature type="transmembrane region" description="Helical" evidence="9">
    <location>
        <begin position="481"/>
        <end position="504"/>
    </location>
</feature>
<keyword evidence="8 9" id="KW-0472">Membrane</keyword>
<feature type="transmembrane region" description="Helical" evidence="9">
    <location>
        <begin position="978"/>
        <end position="1000"/>
    </location>
</feature>
<feature type="transmembrane region" description="Helical" evidence="9">
    <location>
        <begin position="539"/>
        <end position="556"/>
    </location>
</feature>
<dbReference type="SUPFAM" id="SSF82866">
    <property type="entry name" value="Multidrug efflux transporter AcrB transmembrane domain"/>
    <property type="match status" value="2"/>
</dbReference>
<dbReference type="InterPro" id="IPR004763">
    <property type="entry name" value="CusA-like"/>
</dbReference>
<feature type="transmembrane region" description="Helical" evidence="9">
    <location>
        <begin position="876"/>
        <end position="895"/>
    </location>
</feature>